<keyword evidence="5 10" id="KW-0812">Transmembrane</keyword>
<dbReference type="PANTHER" id="PTHR33909:SF1">
    <property type="entry name" value="SEC TRANSLOCON ACCESSORY COMPLEX SUBUNIT YAJC"/>
    <property type="match status" value="1"/>
</dbReference>
<dbReference type="AlphaFoldDB" id="A0A099IAS4"/>
<organism evidence="11 14">
    <name type="scientific">Clostridium innocuum</name>
    <dbReference type="NCBI Taxonomy" id="1522"/>
    <lineage>
        <taxon>Bacteria</taxon>
        <taxon>Bacillati</taxon>
        <taxon>Bacillota</taxon>
        <taxon>Clostridia</taxon>
        <taxon>Eubacteriales</taxon>
        <taxon>Clostridiaceae</taxon>
        <taxon>Clostridium</taxon>
    </lineage>
</organism>
<evidence type="ECO:0000256" key="4">
    <source>
        <dbReference type="ARBA" id="ARBA00022475"/>
    </source>
</evidence>
<protein>
    <submittedName>
        <fullName evidence="11">Preprotein translocase subunit YajC</fullName>
    </submittedName>
</protein>
<evidence type="ECO:0000256" key="10">
    <source>
        <dbReference type="SAM" id="Phobius"/>
    </source>
</evidence>
<dbReference type="Proteomes" id="UP000604383">
    <property type="component" value="Unassembled WGS sequence"/>
</dbReference>
<dbReference type="EMBL" id="WWTN01000009">
    <property type="protein sequence ID" value="MZH55590.1"/>
    <property type="molecule type" value="Genomic_DNA"/>
</dbReference>
<evidence type="ECO:0000256" key="1">
    <source>
        <dbReference type="ARBA" id="ARBA00004162"/>
    </source>
</evidence>
<evidence type="ECO:0000256" key="8">
    <source>
        <dbReference type="ARBA" id="ARBA00023010"/>
    </source>
</evidence>
<dbReference type="EMBL" id="JAKTMA010000002">
    <property type="protein sequence ID" value="MCR0231442.1"/>
    <property type="molecule type" value="Genomic_DNA"/>
</dbReference>
<dbReference type="GO" id="GO:0015031">
    <property type="term" value="P:protein transport"/>
    <property type="evidence" value="ECO:0007669"/>
    <property type="project" value="UniProtKB-KW"/>
</dbReference>
<keyword evidence="8" id="KW-0811">Translocation</keyword>
<evidence type="ECO:0000313" key="14">
    <source>
        <dbReference type="Proteomes" id="UP000030008"/>
    </source>
</evidence>
<dbReference type="SMART" id="SM01323">
    <property type="entry name" value="YajC"/>
    <property type="match status" value="1"/>
</dbReference>
<dbReference type="RefSeq" id="WP_008816586.1">
    <property type="nucleotide sequence ID" value="NZ_AP025565.1"/>
</dbReference>
<evidence type="ECO:0000256" key="7">
    <source>
        <dbReference type="ARBA" id="ARBA00022989"/>
    </source>
</evidence>
<dbReference type="InterPro" id="IPR003849">
    <property type="entry name" value="Preprotein_translocase_YajC"/>
</dbReference>
<evidence type="ECO:0000313" key="11">
    <source>
        <dbReference type="EMBL" id="KGJ54760.1"/>
    </source>
</evidence>
<dbReference type="PANTHER" id="PTHR33909">
    <property type="entry name" value="SEC TRANSLOCON ACCESSORY COMPLEX SUBUNIT YAJC"/>
    <property type="match status" value="1"/>
</dbReference>
<keyword evidence="4" id="KW-1003">Cell membrane</keyword>
<reference evidence="11 14" key="1">
    <citation type="submission" date="2014-08" db="EMBL/GenBank/DDBJ databases">
        <title>Clostridium innocuum, an unnegligible vancomycin-resistant pathogen causing extra-intestinal infections.</title>
        <authorList>
            <person name="Feng Y."/>
            <person name="Chiu C.-H."/>
        </authorList>
    </citation>
    <scope>NUCLEOTIDE SEQUENCE [LARGE SCALE GENOMIC DNA]</scope>
    <source>
        <strain evidence="11 14">AN88</strain>
    </source>
</reference>
<comment type="caution">
    <text evidence="11">The sequence shown here is derived from an EMBL/GenBank/DDBJ whole genome shotgun (WGS) entry which is preliminary data.</text>
</comment>
<evidence type="ECO:0000313" key="13">
    <source>
        <dbReference type="EMBL" id="MZH55590.1"/>
    </source>
</evidence>
<evidence type="ECO:0000256" key="5">
    <source>
        <dbReference type="ARBA" id="ARBA00022692"/>
    </source>
</evidence>
<accession>A0A099IAS4</accession>
<keyword evidence="9 10" id="KW-0472">Membrane</keyword>
<comment type="similarity">
    <text evidence="2">Belongs to the YajC family.</text>
</comment>
<reference evidence="12" key="3">
    <citation type="journal article" date="2022" name="Clin. Infect. Dis.">
        <title>Association between Clostridium innocuum and antibiotic-associated diarrhea in adults and children: A cross-sectional study and comparative genomics analysis.</title>
        <authorList>
            <person name="Cherny K.E."/>
            <person name="Muscat E.B."/>
            <person name="Balaji A."/>
            <person name="Mukherjee J."/>
            <person name="Ozer E.A."/>
            <person name="Angarone M.P."/>
            <person name="Hauser A.R."/>
            <person name="Sichel J.S."/>
            <person name="Amponsah E."/>
            <person name="Kociolek L.K."/>
        </authorList>
    </citation>
    <scope>NUCLEOTIDE SEQUENCE</scope>
    <source>
        <strain evidence="12">NU1-AC-029v</strain>
    </source>
</reference>
<evidence type="ECO:0000256" key="6">
    <source>
        <dbReference type="ARBA" id="ARBA00022927"/>
    </source>
</evidence>
<sequence>MIDWHTILWCCITLGFLLICFLLIYYIVSARMMKKKREELKDQLNRMKPGKDILFAGGIRGKIIRAKEEYLDVEVAKGIEITISRLAVNQVLEKRNSSKTK</sequence>
<evidence type="ECO:0000256" key="9">
    <source>
        <dbReference type="ARBA" id="ARBA00023136"/>
    </source>
</evidence>
<keyword evidence="7 10" id="KW-1133">Transmembrane helix</keyword>
<dbReference type="Proteomes" id="UP000030008">
    <property type="component" value="Unassembled WGS sequence"/>
</dbReference>
<gene>
    <name evidence="12" type="primary">yajC</name>
    <name evidence="11" type="ORF">CIAN88_02095</name>
    <name evidence="13" type="ORF">GT664_07420</name>
    <name evidence="12" type="ORF">MKC95_01495</name>
</gene>
<keyword evidence="6" id="KW-0653">Protein transport</keyword>
<evidence type="ECO:0000256" key="2">
    <source>
        <dbReference type="ARBA" id="ARBA00006742"/>
    </source>
</evidence>
<evidence type="ECO:0000256" key="3">
    <source>
        <dbReference type="ARBA" id="ARBA00022448"/>
    </source>
</evidence>
<dbReference type="Proteomes" id="UP001203972">
    <property type="component" value="Unassembled WGS sequence"/>
</dbReference>
<feature type="transmembrane region" description="Helical" evidence="10">
    <location>
        <begin position="6"/>
        <end position="28"/>
    </location>
</feature>
<dbReference type="EMBL" id="JQIF01000009">
    <property type="protein sequence ID" value="KGJ54760.1"/>
    <property type="molecule type" value="Genomic_DNA"/>
</dbReference>
<dbReference type="NCBIfam" id="TIGR00739">
    <property type="entry name" value="yajC"/>
    <property type="match status" value="1"/>
</dbReference>
<reference evidence="13" key="2">
    <citation type="journal article" date="2019" name="Nat. Med.">
        <title>A library of human gut bacterial isolates paired with longitudinal multiomics data enables mechanistic microbiome research.</title>
        <authorList>
            <person name="Poyet M."/>
            <person name="Groussin M."/>
            <person name="Gibbons S.M."/>
            <person name="Avila-Pacheco J."/>
            <person name="Jiang X."/>
            <person name="Kearney S.M."/>
            <person name="Perrotta A.R."/>
            <person name="Berdy B."/>
            <person name="Zhao S."/>
            <person name="Lieberman T.D."/>
            <person name="Swanson P.K."/>
            <person name="Smith M."/>
            <person name="Roesemann S."/>
            <person name="Alexander J.E."/>
            <person name="Rich S.A."/>
            <person name="Livny J."/>
            <person name="Vlamakis H."/>
            <person name="Clish C."/>
            <person name="Bullock K."/>
            <person name="Deik A."/>
            <person name="Scott J."/>
            <person name="Pierce K.A."/>
            <person name="Xavier R.J."/>
            <person name="Alm E.J."/>
        </authorList>
    </citation>
    <scope>NUCLEOTIDE SEQUENCE</scope>
    <source>
        <strain evidence="13">BIOML-A12</strain>
    </source>
</reference>
<evidence type="ECO:0000313" key="12">
    <source>
        <dbReference type="EMBL" id="MCR0231442.1"/>
    </source>
</evidence>
<dbReference type="GO" id="GO:0005886">
    <property type="term" value="C:plasma membrane"/>
    <property type="evidence" value="ECO:0007669"/>
    <property type="project" value="UniProtKB-SubCell"/>
</dbReference>
<keyword evidence="3" id="KW-0813">Transport</keyword>
<proteinExistence type="inferred from homology"/>
<name>A0A099IAS4_CLOIN</name>
<dbReference type="Pfam" id="PF02699">
    <property type="entry name" value="YajC"/>
    <property type="match status" value="1"/>
</dbReference>
<comment type="subcellular location">
    <subcellularLocation>
        <location evidence="1">Cell membrane</location>
        <topology evidence="1">Single-pass membrane protein</topology>
    </subcellularLocation>
</comment>